<evidence type="ECO:0000313" key="9">
    <source>
        <dbReference type="Proteomes" id="UP001168990"/>
    </source>
</evidence>
<dbReference type="EMBL" id="JAQQBS010001425">
    <property type="protein sequence ID" value="KAK0157599.1"/>
    <property type="molecule type" value="Genomic_DNA"/>
</dbReference>
<organism evidence="8 9">
    <name type="scientific">Microctonus aethiopoides</name>
    <dbReference type="NCBI Taxonomy" id="144406"/>
    <lineage>
        <taxon>Eukaryota</taxon>
        <taxon>Metazoa</taxon>
        <taxon>Ecdysozoa</taxon>
        <taxon>Arthropoda</taxon>
        <taxon>Hexapoda</taxon>
        <taxon>Insecta</taxon>
        <taxon>Pterygota</taxon>
        <taxon>Neoptera</taxon>
        <taxon>Endopterygota</taxon>
        <taxon>Hymenoptera</taxon>
        <taxon>Apocrita</taxon>
        <taxon>Ichneumonoidea</taxon>
        <taxon>Braconidae</taxon>
        <taxon>Euphorinae</taxon>
        <taxon>Microctonus</taxon>
    </lineage>
</organism>
<comment type="function">
    <text evidence="1">Required for biogenesis of the 60S ribosomal subunit.</text>
</comment>
<dbReference type="Proteomes" id="UP001168990">
    <property type="component" value="Unassembled WGS sequence"/>
</dbReference>
<dbReference type="PROSITE" id="PS50833">
    <property type="entry name" value="BRIX"/>
    <property type="match status" value="1"/>
</dbReference>
<dbReference type="SUPFAM" id="SSF52954">
    <property type="entry name" value="Class II aaRS ABD-related"/>
    <property type="match status" value="1"/>
</dbReference>
<dbReference type="InterPro" id="IPR007109">
    <property type="entry name" value="Brix"/>
</dbReference>
<evidence type="ECO:0000256" key="2">
    <source>
        <dbReference type="ARBA" id="ARBA00004604"/>
    </source>
</evidence>
<evidence type="ECO:0000256" key="1">
    <source>
        <dbReference type="ARBA" id="ARBA00003439"/>
    </source>
</evidence>
<dbReference type="GO" id="GO:0005730">
    <property type="term" value="C:nucleolus"/>
    <property type="evidence" value="ECO:0007669"/>
    <property type="project" value="UniProtKB-SubCell"/>
</dbReference>
<comment type="subcellular location">
    <subcellularLocation>
        <location evidence="2">Nucleus</location>
        <location evidence="2">Nucleolus</location>
    </subcellularLocation>
</comment>
<reference evidence="8" key="1">
    <citation type="journal article" date="2023" name="bioRxiv">
        <title>Scaffold-level genome assemblies of two parasitoid biocontrol wasps reveal the parthenogenesis mechanism and an associated novel virus.</title>
        <authorList>
            <person name="Inwood S."/>
            <person name="Skelly J."/>
            <person name="Guhlin J."/>
            <person name="Harrop T."/>
            <person name="Goldson S."/>
            <person name="Dearden P."/>
        </authorList>
    </citation>
    <scope>NUCLEOTIDE SEQUENCE</scope>
    <source>
        <strain evidence="8">Irish</strain>
        <tissue evidence="8">Whole body</tissue>
    </source>
</reference>
<dbReference type="InterPro" id="IPR026532">
    <property type="entry name" value="BRX1"/>
</dbReference>
<gene>
    <name evidence="8" type="ORF">PV328_011320</name>
</gene>
<evidence type="ECO:0000313" key="8">
    <source>
        <dbReference type="EMBL" id="KAK0157599.1"/>
    </source>
</evidence>
<evidence type="ECO:0000256" key="6">
    <source>
        <dbReference type="ARBA" id="ARBA00023242"/>
    </source>
</evidence>
<proteinExistence type="inferred from homology"/>
<accession>A0AA39C4A0</accession>
<evidence type="ECO:0000256" key="5">
    <source>
        <dbReference type="ARBA" id="ARBA00022517"/>
    </source>
</evidence>
<evidence type="ECO:0000256" key="4">
    <source>
        <dbReference type="ARBA" id="ARBA00020522"/>
    </source>
</evidence>
<evidence type="ECO:0000256" key="3">
    <source>
        <dbReference type="ARBA" id="ARBA00006369"/>
    </source>
</evidence>
<dbReference type="GO" id="GO:0006364">
    <property type="term" value="P:rRNA processing"/>
    <property type="evidence" value="ECO:0007669"/>
    <property type="project" value="InterPro"/>
</dbReference>
<dbReference type="PANTHER" id="PTHR13634">
    <property type="entry name" value="RIBOSOME BIOGENESIS PROTEIN BRIX"/>
    <property type="match status" value="1"/>
</dbReference>
<protein>
    <recommendedName>
        <fullName evidence="4">Ribosome biogenesis protein BRX1 homolog</fullName>
    </recommendedName>
</protein>
<comment type="similarity">
    <text evidence="3">Belongs to the BRX1 family.</text>
</comment>
<sequence length="338" mass="39161">MGKKNLKRKLKDDKENVETIKEDEVPLSAKRISDEPLAKKTKWINRQRVLVFASRGINHRDRHLMEDIKTLMPHHRTEAKMERQKNLTVVNEICESKNCNKAILFEGRRKRDLYMWFANIPNGPSAKFLVENVYTMGELKLTGNCLKGSRPLLSFDENFALHPHYALLKELLTQIFGVPNYHPKSQPFFDHVFTFTILDNRIWFRNFQILTEDGGLAEIGPRFVLNPVKIFSSSFGGETLWDNPFYISPAKFRQAVSKKAGYKYMNRVEQKASQQANKPEVSYALDPLNEIFKDDPMKKAEEINKTEKEKKKVKSVAAEKTVLTKKSKTIIKKKKGKS</sequence>
<feature type="domain" description="Brix" evidence="7">
    <location>
        <begin position="47"/>
        <end position="236"/>
    </location>
</feature>
<keyword evidence="6" id="KW-0539">Nucleus</keyword>
<reference evidence="8" key="2">
    <citation type="submission" date="2023-03" db="EMBL/GenBank/DDBJ databases">
        <authorList>
            <person name="Inwood S.N."/>
            <person name="Skelly J.G."/>
            <person name="Guhlin J."/>
            <person name="Harrop T.W.R."/>
            <person name="Goldson S.G."/>
            <person name="Dearden P.K."/>
        </authorList>
    </citation>
    <scope>NUCLEOTIDE SEQUENCE</scope>
    <source>
        <strain evidence="8">Irish</strain>
        <tissue evidence="8">Whole body</tissue>
    </source>
</reference>
<dbReference type="GO" id="GO:0019843">
    <property type="term" value="F:rRNA binding"/>
    <property type="evidence" value="ECO:0007669"/>
    <property type="project" value="InterPro"/>
</dbReference>
<dbReference type="Pfam" id="PF04427">
    <property type="entry name" value="Brix"/>
    <property type="match status" value="1"/>
</dbReference>
<dbReference type="SMART" id="SM00879">
    <property type="entry name" value="Brix"/>
    <property type="match status" value="1"/>
</dbReference>
<name>A0AA39C4A0_9HYME</name>
<keyword evidence="5" id="KW-0690">Ribosome biogenesis</keyword>
<comment type="caution">
    <text evidence="8">The sequence shown here is derived from an EMBL/GenBank/DDBJ whole genome shotgun (WGS) entry which is preliminary data.</text>
</comment>
<dbReference type="PANTHER" id="PTHR13634:SF0">
    <property type="entry name" value="RIBOSOME BIOGENESIS PROTEIN BRX1 HOMOLOG"/>
    <property type="match status" value="1"/>
</dbReference>
<dbReference type="AlphaFoldDB" id="A0AA39C4A0"/>
<evidence type="ECO:0000259" key="7">
    <source>
        <dbReference type="PROSITE" id="PS50833"/>
    </source>
</evidence>
<dbReference type="GO" id="GO:0000027">
    <property type="term" value="P:ribosomal large subunit assembly"/>
    <property type="evidence" value="ECO:0007669"/>
    <property type="project" value="TreeGrafter"/>
</dbReference>
<keyword evidence="9" id="KW-1185">Reference proteome</keyword>